<dbReference type="GO" id="GO:0006508">
    <property type="term" value="P:proteolysis"/>
    <property type="evidence" value="ECO:0007669"/>
    <property type="project" value="InterPro"/>
</dbReference>
<dbReference type="GO" id="GO:0004197">
    <property type="term" value="F:cysteine-type endopeptidase activity"/>
    <property type="evidence" value="ECO:0007669"/>
    <property type="project" value="InterPro"/>
</dbReference>
<dbReference type="InterPro" id="IPR029030">
    <property type="entry name" value="Caspase-like_dom_sf"/>
</dbReference>
<evidence type="ECO:0000256" key="2">
    <source>
        <dbReference type="ARBA" id="ARBA00022737"/>
    </source>
</evidence>
<dbReference type="EMBL" id="CP003634">
    <property type="protein sequence ID" value="AFZ22262.1"/>
    <property type="molecule type" value="Genomic_DNA"/>
</dbReference>
<dbReference type="InterPro" id="IPR050505">
    <property type="entry name" value="WDR55/POC1"/>
</dbReference>
<keyword evidence="6" id="KW-0614">Plasmid</keyword>
<dbReference type="RefSeq" id="WP_015211577.1">
    <property type="nucleotide sequence ID" value="NC_019761.1"/>
</dbReference>
<dbReference type="PANTHER" id="PTHR44019">
    <property type="entry name" value="WD REPEAT-CONTAINING PROTEIN 55"/>
    <property type="match status" value="1"/>
</dbReference>
<evidence type="ECO:0000259" key="5">
    <source>
        <dbReference type="Pfam" id="PF20703"/>
    </source>
</evidence>
<dbReference type="Gene3D" id="3.40.50.1460">
    <property type="match status" value="1"/>
</dbReference>
<proteinExistence type="predicted"/>
<feature type="repeat" description="WD" evidence="3">
    <location>
        <begin position="1057"/>
        <end position="1091"/>
    </location>
</feature>
<dbReference type="PANTHER" id="PTHR44019:SF8">
    <property type="entry name" value="POC1 CENTRIOLAR PROTEIN HOMOLOG"/>
    <property type="match status" value="1"/>
</dbReference>
<keyword evidence="2" id="KW-0677">Repeat</keyword>
<dbReference type="InterPro" id="IPR019775">
    <property type="entry name" value="WD40_repeat_CS"/>
</dbReference>
<dbReference type="Proteomes" id="UP000010471">
    <property type="component" value="Plasmid pMIC7113.04"/>
</dbReference>
<organism evidence="6 7">
    <name type="scientific">Allocoleopsis franciscana PCC 7113</name>
    <dbReference type="NCBI Taxonomy" id="1173027"/>
    <lineage>
        <taxon>Bacteria</taxon>
        <taxon>Bacillati</taxon>
        <taxon>Cyanobacteriota</taxon>
        <taxon>Cyanophyceae</taxon>
        <taxon>Coleofasciculales</taxon>
        <taxon>Coleofasciculaceae</taxon>
        <taxon>Allocoleopsis</taxon>
        <taxon>Allocoleopsis franciscana</taxon>
    </lineage>
</organism>
<dbReference type="SMART" id="SM00320">
    <property type="entry name" value="WD40"/>
    <property type="match status" value="9"/>
</dbReference>
<evidence type="ECO:0000313" key="7">
    <source>
        <dbReference type="Proteomes" id="UP000010471"/>
    </source>
</evidence>
<name>K9WRT0_9CYAN</name>
<evidence type="ECO:0000259" key="4">
    <source>
        <dbReference type="Pfam" id="PF00656"/>
    </source>
</evidence>
<reference evidence="6 7" key="1">
    <citation type="submission" date="2012-06" db="EMBL/GenBank/DDBJ databases">
        <title>Finished plasmid 4 of genome of Microcoleus sp. PCC 7113.</title>
        <authorList>
            <consortium name="US DOE Joint Genome Institute"/>
            <person name="Gugger M."/>
            <person name="Coursin T."/>
            <person name="Rippka R."/>
            <person name="Tandeau De Marsac N."/>
            <person name="Huntemann M."/>
            <person name="Wei C.-L."/>
            <person name="Han J."/>
            <person name="Detter J.C."/>
            <person name="Han C."/>
            <person name="Tapia R."/>
            <person name="Chen A."/>
            <person name="Kyrpides N."/>
            <person name="Mavromatis K."/>
            <person name="Markowitz V."/>
            <person name="Szeto E."/>
            <person name="Ivanova N."/>
            <person name="Pagani I."/>
            <person name="Pati A."/>
            <person name="Goodwin L."/>
            <person name="Nordberg H.P."/>
            <person name="Cantor M.N."/>
            <person name="Hua S.X."/>
            <person name="Woyke T."/>
            <person name="Kerfeld C.A."/>
        </authorList>
    </citation>
    <scope>NUCLEOTIDE SEQUENCE [LARGE SCALE GENOMIC DNA]</scope>
    <source>
        <strain evidence="6 7">PCC 7113</strain>
        <plasmid evidence="6 7">pMIC7113.04</plasmid>
    </source>
</reference>
<dbReference type="PROSITE" id="PS50082">
    <property type="entry name" value="WD_REPEATS_2"/>
    <property type="match status" value="4"/>
</dbReference>
<evidence type="ECO:0000313" key="6">
    <source>
        <dbReference type="EMBL" id="AFZ22262.1"/>
    </source>
</evidence>
<dbReference type="Pfam" id="PF20703">
    <property type="entry name" value="nSTAND1"/>
    <property type="match status" value="2"/>
</dbReference>
<dbReference type="SUPFAM" id="SSF50978">
    <property type="entry name" value="WD40 repeat-like"/>
    <property type="match status" value="1"/>
</dbReference>
<dbReference type="PATRIC" id="fig|1173027.3.peg.7414"/>
<feature type="repeat" description="WD" evidence="3">
    <location>
        <begin position="1502"/>
        <end position="1535"/>
    </location>
</feature>
<gene>
    <name evidence="6" type="ORF">Mic7113_6699</name>
</gene>
<accession>K9WRT0</accession>
<dbReference type="SUPFAM" id="SSF82171">
    <property type="entry name" value="DPP6 N-terminal domain-like"/>
    <property type="match status" value="1"/>
</dbReference>
<feature type="domain" description="Novel STAND NTPase 1" evidence="5">
    <location>
        <begin position="503"/>
        <end position="826"/>
    </location>
</feature>
<dbReference type="InterPro" id="IPR011600">
    <property type="entry name" value="Pept_C14_caspase"/>
</dbReference>
<feature type="domain" description="Peptidase C14 caspase" evidence="4">
    <location>
        <begin position="18"/>
        <end position="270"/>
    </location>
</feature>
<protein>
    <submittedName>
        <fullName evidence="6">WD40 repeat-containing protein</fullName>
    </submittedName>
</protein>
<evidence type="ECO:0000256" key="1">
    <source>
        <dbReference type="ARBA" id="ARBA00022574"/>
    </source>
</evidence>
<evidence type="ECO:0000256" key="3">
    <source>
        <dbReference type="PROSITE-ProRule" id="PRU00221"/>
    </source>
</evidence>
<dbReference type="PROSITE" id="PS50294">
    <property type="entry name" value="WD_REPEATS_REGION"/>
    <property type="match status" value="2"/>
</dbReference>
<dbReference type="KEGG" id="mic:Mic7113_6699"/>
<dbReference type="InterPro" id="IPR001680">
    <property type="entry name" value="WD40_rpt"/>
</dbReference>
<dbReference type="Pfam" id="PF00400">
    <property type="entry name" value="WD40"/>
    <property type="match status" value="3"/>
</dbReference>
<dbReference type="InterPro" id="IPR049052">
    <property type="entry name" value="nSTAND1"/>
</dbReference>
<dbReference type="InterPro" id="IPR015943">
    <property type="entry name" value="WD40/YVTN_repeat-like_dom_sf"/>
</dbReference>
<geneLocation type="plasmid" evidence="6 7">
    <name>pMIC7113.04</name>
</geneLocation>
<dbReference type="Gene3D" id="3.40.50.300">
    <property type="entry name" value="P-loop containing nucleotide triphosphate hydrolases"/>
    <property type="match status" value="1"/>
</dbReference>
<dbReference type="OrthoDB" id="464342at2"/>
<dbReference type="Pfam" id="PF00656">
    <property type="entry name" value="Peptidase_C14"/>
    <property type="match status" value="1"/>
</dbReference>
<dbReference type="PROSITE" id="PS00678">
    <property type="entry name" value="WD_REPEATS_1"/>
    <property type="match status" value="1"/>
</dbReference>
<dbReference type="SUPFAM" id="SSF52540">
    <property type="entry name" value="P-loop containing nucleoside triphosphate hydrolases"/>
    <property type="match status" value="1"/>
</dbReference>
<dbReference type="HOGENOM" id="CLU_002352_0_0_3"/>
<feature type="domain" description="Novel STAND NTPase 1" evidence="5">
    <location>
        <begin position="304"/>
        <end position="497"/>
    </location>
</feature>
<feature type="repeat" description="WD" evidence="3">
    <location>
        <begin position="1274"/>
        <end position="1315"/>
    </location>
</feature>
<sequence length="1571" mass="178752">MVLTNTLIKAQKVATFKRSLAIVIGINEYQNRIPKLKTARRDAEVLAEILEKEHQYDEVVLITDETEFKPTLQNLLILLEERLPKEIKPTKDDRLLFYFAGHGIARDSDKGPAGCLVPQDADVEKSENLLLMQKLHECLTALSCRHLLVILDCCFAGTFRWSSTRLATVIPRVVHKEHYDRFIKSPAWQAITSAAHNQEALDVLCDNRGGANHSPFAEGLFKALRGEGDVIPAGKKGQPPGDGVITAAELYLYLRDHVELSSQERQTPGLWTLSKHDRGEFIFLVPGADLKLKPAPKLNENNNPYRGLSAFEEEHSQFFFGRQELIEELYRRIAHVDENYSQLTVVLGTSGSGKSSLVKAGLIPCLRQKYSQEWCILKPMRPGESPFSALARTILPITSVPVINLLENLDFISEILQEKLKRLDQEIYDTFDGAEARTDKRIRLEQEENKFNQIADTWNSRTPDKRLLLVVEQFEELNNLCRTDDERERLKQAFLDCINPLSERLQTDSKQFIEIIAAWSQQHVGVRLLLMIDQFEELITLSRNTQEDKQNSKPNESQQFLKLLEETLAATLPQLCIIVTLRSDFEPRFLSSEALKSHWTQARFPVRAMRSDELRQAIERPATEMALYFEPSNLVDKLIDEVGQMPGALPLLSFTLSELYLKLAEKWRLQETSDRALILDADFDKEGGVAGSLTRRANQEYDGLPNDAHRATMQRVMLRMVTTEGGESARRRVPLSELVYADKQDPNKLDEEENQRVELVLERLNHARLIVSGQETGEPYVEPAHDFLVRSWDKLQKWQQEEQEDLPLQRRLTPAALEWKTKEQSSSLLGKTEPVLSLVDKKLDSVEDWLNHQSQKNAQEHRRERKGQFLWNGNPYLDVLKKRLKSYDYWFNQVETEFVQRSVWQRRRNTNLRWGIAIGVILLSSGLTIWALRELRNSLIGQISTARESSETRLRTNQLTLNALINSLQAGKSRKHWLLWGPLQPNKLLQNQVLETLQHAVYSVKERNYWQLPKGKVLDVFLGQDNQLFVAIKKGDETACVWDSETKTCSPLSGNLVEGAKFSPDGRMLSIFGKDRTVRLWNLESKQIVNELAQLEGSFKNISFSPDGKQLAIKAAKKEDGSDNISYLWDLEQNRVEPLPENNISISFNADGHLLMATLKQMNESQTHVELLNLSSGKVSYISPEFDQIDRIDFSLDGKQLIITGGHDAVSSEWWRWNLENNNWEKAIEDPYLNEADQSSFSSNGKLLITTGHVVRLYSSNPLSSSDLSVLGEFNLPQGAVENMIFSADGKHFVTQEDDGVVHLWDVEQLQPETEHQFSLVEIEKVKIESINFSPDGQQLVTGGKDGFVRFWDLNGNELNKFQAYPNNAVKIISWAQNGQKIATMSDQITEKSQADTVVKVWKLSGQQSDEFSIKLGNIIDSINDINFQKNGSFRIISSANEGRVVWLDSSGLATTLNTKRKETYNSKSINFNADGSLFATTSFHNGTVTLWDLQGRQLMKFQGYKGEIKNVGFSADGSKLAVVGEDGKVKLWQLGGLDELLQRGCERARDYLATLDEKNSDRHLCDNIPR</sequence>
<keyword evidence="1 3" id="KW-0853">WD repeat</keyword>
<keyword evidence="7" id="KW-1185">Reference proteome</keyword>
<dbReference type="InterPro" id="IPR027417">
    <property type="entry name" value="P-loop_NTPase"/>
</dbReference>
<dbReference type="Gene3D" id="2.130.10.10">
    <property type="entry name" value="YVTN repeat-like/Quinoprotein amine dehydrogenase"/>
    <property type="match status" value="2"/>
</dbReference>
<feature type="repeat" description="WD" evidence="3">
    <location>
        <begin position="1321"/>
        <end position="1362"/>
    </location>
</feature>
<dbReference type="SUPFAM" id="SSF52129">
    <property type="entry name" value="Caspase-like"/>
    <property type="match status" value="1"/>
</dbReference>
<dbReference type="InterPro" id="IPR036322">
    <property type="entry name" value="WD40_repeat_dom_sf"/>
</dbReference>